<feature type="chain" id="PRO_5013312810" description="Solute-binding protein family 3/N-terminal domain-containing protein" evidence="1">
    <location>
        <begin position="24"/>
        <end position="250"/>
    </location>
</feature>
<reference evidence="3 4" key="1">
    <citation type="submission" date="2016-10" db="EMBL/GenBank/DDBJ databases">
        <title>Silvanigrella aquatica sp. nov., isolated from a freshwater lake located in the Black Forest, Germany, description of Silvanigrellaceae fam. nov., Silvanigrellales ord. nov., reclassification of the order Bdellovibrionales in the class Oligoflexia, reclassification of the families Bacteriovoracaceae and Halobacteriovoraceae in the new order Bacteriovoracales ord. nov., and reclassification of the family Pseudobacteriovoracaceae in the order Oligoflexiales.</title>
        <authorList>
            <person name="Hahn M.W."/>
            <person name="Schmidt J."/>
            <person name="Koll U."/>
            <person name="Rohde M."/>
            <person name="Verbag S."/>
            <person name="Pitt A."/>
            <person name="Nakai R."/>
            <person name="Naganuma T."/>
            <person name="Lang E."/>
        </authorList>
    </citation>
    <scope>NUCLEOTIDE SEQUENCE [LARGE SCALE GENOMIC DNA]</scope>
    <source>
        <strain evidence="3 4">MWH-Nonnen-W8red</strain>
    </source>
</reference>
<feature type="signal peptide" evidence="1">
    <location>
        <begin position="1"/>
        <end position="23"/>
    </location>
</feature>
<dbReference type="Pfam" id="PF09084">
    <property type="entry name" value="NMT1"/>
    <property type="match status" value="1"/>
</dbReference>
<dbReference type="AlphaFoldDB" id="A0A1L4D0M2"/>
<protein>
    <recommendedName>
        <fullName evidence="2">Solute-binding protein family 3/N-terminal domain-containing protein</fullName>
    </recommendedName>
</protein>
<evidence type="ECO:0000313" key="3">
    <source>
        <dbReference type="EMBL" id="APJ03751.1"/>
    </source>
</evidence>
<dbReference type="InterPro" id="IPR015168">
    <property type="entry name" value="SsuA/THI5"/>
</dbReference>
<dbReference type="PANTHER" id="PTHR38834">
    <property type="entry name" value="PERIPLASMIC SUBSTRATE BINDING PROTEIN FAMILY 3"/>
    <property type="match status" value="1"/>
</dbReference>
<keyword evidence="1" id="KW-0732">Signal</keyword>
<dbReference type="PANTHER" id="PTHR38834:SF3">
    <property type="entry name" value="SOLUTE-BINDING PROTEIN FAMILY 3_N-TERMINAL DOMAIN-CONTAINING PROTEIN"/>
    <property type="match status" value="1"/>
</dbReference>
<dbReference type="InterPro" id="IPR001638">
    <property type="entry name" value="Solute-binding_3/MltF_N"/>
</dbReference>
<organism evidence="3 4">
    <name type="scientific">Silvanigrella aquatica</name>
    <dbReference type="NCBI Taxonomy" id="1915309"/>
    <lineage>
        <taxon>Bacteria</taxon>
        <taxon>Pseudomonadati</taxon>
        <taxon>Bdellovibrionota</taxon>
        <taxon>Oligoflexia</taxon>
        <taxon>Silvanigrellales</taxon>
        <taxon>Silvanigrellaceae</taxon>
        <taxon>Silvanigrella</taxon>
    </lineage>
</organism>
<sequence length="250" mass="27681">MKNVKWIFKVSILCSLFSFAAKAEEITIVTENFPSETDKIEENKVGGIAGEIITKALEAKNITYKMNWLPWKRSQQETQDNTDKKTFIIPLTRNKEREANYTWVAKLYDADTSFISYEGSKKINSFAEAKGKKIGVLSGSSYEGTIVDPKNGLNKAEIEAVPNDATNARKLEAGKIAGWYTGVIGGIAVINAEKMSIAKFGIGKKIDREENYLATAKSTPADLVAKVKSAIDAFKKTAQYKEIIKKYSGK</sequence>
<evidence type="ECO:0000313" key="4">
    <source>
        <dbReference type="Proteomes" id="UP000184731"/>
    </source>
</evidence>
<dbReference type="RefSeq" id="WP_148697493.1">
    <property type="nucleotide sequence ID" value="NZ_CP017834.1"/>
</dbReference>
<gene>
    <name evidence="3" type="ORF">AXG55_07460</name>
</gene>
<dbReference type="OrthoDB" id="5297654at2"/>
<dbReference type="STRING" id="1915309.AXG55_07460"/>
<dbReference type="Gene3D" id="3.40.190.10">
    <property type="entry name" value="Periplasmic binding protein-like II"/>
    <property type="match status" value="2"/>
</dbReference>
<dbReference type="SUPFAM" id="SSF53850">
    <property type="entry name" value="Periplasmic binding protein-like II"/>
    <property type="match status" value="1"/>
</dbReference>
<dbReference type="SMART" id="SM00062">
    <property type="entry name" value="PBPb"/>
    <property type="match status" value="1"/>
</dbReference>
<dbReference type="Proteomes" id="UP000184731">
    <property type="component" value="Chromosome"/>
</dbReference>
<dbReference type="EMBL" id="CP017834">
    <property type="protein sequence ID" value="APJ03751.1"/>
    <property type="molecule type" value="Genomic_DNA"/>
</dbReference>
<name>A0A1L4D0M2_9BACT</name>
<evidence type="ECO:0000259" key="2">
    <source>
        <dbReference type="SMART" id="SM00062"/>
    </source>
</evidence>
<accession>A0A1L4D0M2</accession>
<proteinExistence type="predicted"/>
<keyword evidence="4" id="KW-1185">Reference proteome</keyword>
<feature type="domain" description="Solute-binding protein family 3/N-terminal" evidence="2">
    <location>
        <begin position="25"/>
        <end position="250"/>
    </location>
</feature>
<evidence type="ECO:0000256" key="1">
    <source>
        <dbReference type="SAM" id="SignalP"/>
    </source>
</evidence>
<dbReference type="KEGG" id="saqi:AXG55_07460"/>